<proteinExistence type="predicted"/>
<dbReference type="InterPro" id="IPR010368">
    <property type="entry name" value="Com_YlbF"/>
</dbReference>
<dbReference type="RefSeq" id="WP_133332542.1">
    <property type="nucleotide sequence ID" value="NZ_SMYO01000001.1"/>
</dbReference>
<reference evidence="1 2" key="1">
    <citation type="submission" date="2019-03" db="EMBL/GenBank/DDBJ databases">
        <title>Bacillus niacini sp. nov. a Nicotinate-Metabolizing Mesophile Isolated from Soil.</title>
        <authorList>
            <person name="Zhang G."/>
        </authorList>
    </citation>
    <scope>NUCLEOTIDE SEQUENCE [LARGE SCALE GENOMIC DNA]</scope>
    <source>
        <strain evidence="1 2">WN066</strain>
    </source>
</reference>
<sequence length="144" mass="16474">MLATSERVELVENAEELAKMILESDVVEQYQISLYKLRHNRESQRKIKRFIRVKDLYEEVQRFGKYHPDYKKIMTEVREYKREMDLDPLVADFKLAENDLQALLDDISVLIGGSVSEHIKVPTGNPFFDTGHSCSGGCSSGSCG</sequence>
<dbReference type="InterPro" id="IPR052767">
    <property type="entry name" value="Bact_com_dev_regulator"/>
</dbReference>
<dbReference type="Pfam" id="PF06133">
    <property type="entry name" value="Com_YlbF"/>
    <property type="match status" value="1"/>
</dbReference>
<evidence type="ECO:0000313" key="2">
    <source>
        <dbReference type="Proteomes" id="UP000295132"/>
    </source>
</evidence>
<dbReference type="EMBL" id="SMYO01000001">
    <property type="protein sequence ID" value="TDK64947.1"/>
    <property type="molecule type" value="Genomic_DNA"/>
</dbReference>
<protein>
    <submittedName>
        <fullName evidence="1">YlbF family regulator</fullName>
    </submittedName>
</protein>
<dbReference type="Proteomes" id="UP000295132">
    <property type="component" value="Unassembled WGS sequence"/>
</dbReference>
<dbReference type="PANTHER" id="PTHR38448">
    <property type="entry name" value="REGULATORY PROTEIN YLBF-RELATED"/>
    <property type="match status" value="1"/>
</dbReference>
<evidence type="ECO:0000313" key="1">
    <source>
        <dbReference type="EMBL" id="TDK64947.1"/>
    </source>
</evidence>
<name>A0A4R5VZJ6_9BACI</name>
<dbReference type="PANTHER" id="PTHR38448:SF2">
    <property type="entry name" value="REGULATORY PROTEIN YLBF"/>
    <property type="match status" value="1"/>
</dbReference>
<dbReference type="AlphaFoldDB" id="A0A4R5VZJ6"/>
<dbReference type="Gene3D" id="1.20.1500.10">
    <property type="entry name" value="YheA/YmcA-like"/>
    <property type="match status" value="1"/>
</dbReference>
<dbReference type="InterPro" id="IPR023378">
    <property type="entry name" value="YheA/YmcA-like_dom_sf"/>
</dbReference>
<organism evidence="1 2">
    <name type="scientific">Bacillus salipaludis</name>
    <dbReference type="NCBI Taxonomy" id="2547811"/>
    <lineage>
        <taxon>Bacteria</taxon>
        <taxon>Bacillati</taxon>
        <taxon>Bacillota</taxon>
        <taxon>Bacilli</taxon>
        <taxon>Bacillales</taxon>
        <taxon>Bacillaceae</taxon>
        <taxon>Bacillus</taxon>
    </lineage>
</organism>
<comment type="caution">
    <text evidence="1">The sequence shown here is derived from an EMBL/GenBank/DDBJ whole genome shotgun (WGS) entry which is preliminary data.</text>
</comment>
<gene>
    <name evidence="1" type="ORF">E2K98_01490</name>
</gene>
<accession>A0A4R5VZJ6</accession>
<dbReference type="SUPFAM" id="SSF158622">
    <property type="entry name" value="YheA/YmcA-like"/>
    <property type="match status" value="1"/>
</dbReference>